<feature type="compositionally biased region" description="Basic and acidic residues" evidence="1">
    <location>
        <begin position="19"/>
        <end position="30"/>
    </location>
</feature>
<reference evidence="2" key="1">
    <citation type="submission" date="2020-05" db="EMBL/GenBank/DDBJ databases">
        <authorList>
            <person name="Chiriac C."/>
            <person name="Salcher M."/>
            <person name="Ghai R."/>
            <person name="Kavagutti S V."/>
        </authorList>
    </citation>
    <scope>NUCLEOTIDE SEQUENCE</scope>
</reference>
<feature type="region of interest" description="Disordered" evidence="1">
    <location>
        <begin position="1"/>
        <end position="30"/>
    </location>
</feature>
<dbReference type="AlphaFoldDB" id="A0A6J6IH04"/>
<protein>
    <submittedName>
        <fullName evidence="2">Unannotated protein</fullName>
    </submittedName>
</protein>
<sequence>MIRGDDGRGVILSPPIVGDDERTTTESGHEFLDEPDCFAAVRGHGEPRIRSEP</sequence>
<proteinExistence type="predicted"/>
<accession>A0A6J6IH04</accession>
<gene>
    <name evidence="2" type="ORF">UFOPK1835_01998</name>
</gene>
<organism evidence="2">
    <name type="scientific">freshwater metagenome</name>
    <dbReference type="NCBI Taxonomy" id="449393"/>
    <lineage>
        <taxon>unclassified sequences</taxon>
        <taxon>metagenomes</taxon>
        <taxon>ecological metagenomes</taxon>
    </lineage>
</organism>
<evidence type="ECO:0000313" key="2">
    <source>
        <dbReference type="EMBL" id="CAB4623749.1"/>
    </source>
</evidence>
<name>A0A6J6IH04_9ZZZZ</name>
<dbReference type="EMBL" id="CAEZUP010000125">
    <property type="protein sequence ID" value="CAB4623749.1"/>
    <property type="molecule type" value="Genomic_DNA"/>
</dbReference>
<evidence type="ECO:0000256" key="1">
    <source>
        <dbReference type="SAM" id="MobiDB-lite"/>
    </source>
</evidence>